<name>A0A919CDW1_9ACTN</name>
<dbReference type="InterPro" id="IPR029062">
    <property type="entry name" value="Class_I_gatase-like"/>
</dbReference>
<dbReference type="RefSeq" id="WP_189827041.1">
    <property type="nucleotide sequence ID" value="NZ_BMVC01000018.1"/>
</dbReference>
<protein>
    <submittedName>
        <fullName evidence="2">Glutamine amidotransferase</fullName>
    </submittedName>
</protein>
<dbReference type="PANTHER" id="PTHR43130">
    <property type="entry name" value="ARAC-FAMILY TRANSCRIPTIONAL REGULATOR"/>
    <property type="match status" value="1"/>
</dbReference>
<reference evidence="2" key="2">
    <citation type="submission" date="2020-09" db="EMBL/GenBank/DDBJ databases">
        <authorList>
            <person name="Sun Q."/>
            <person name="Ohkuma M."/>
        </authorList>
    </citation>
    <scope>NUCLEOTIDE SEQUENCE</scope>
    <source>
        <strain evidence="2">JCM 4637</strain>
    </source>
</reference>
<dbReference type="EMBL" id="BMVC01000018">
    <property type="protein sequence ID" value="GHD12931.1"/>
    <property type="molecule type" value="Genomic_DNA"/>
</dbReference>
<accession>A0A919CDW1</accession>
<evidence type="ECO:0000313" key="3">
    <source>
        <dbReference type="Proteomes" id="UP000638353"/>
    </source>
</evidence>
<sequence length="207" mass="21994">MHIAILTFEGYNELDSLIALGVLNRIKADGWRVTLATPTPKVTSMNGVVVEQMSTLEEACAADAVIVGSGIATREVTEDPEIMNVLRGLDPSRQLIAAQCSGALVLARLGLLDSVPACTDLTTRPWVVAAGIEVLNQPFYATERIATAGGCLASPYLAAWLIARLRGQEAAEGALHYVAPVGEKEEYVARAWRNISPYLPAPAPALA</sequence>
<feature type="domain" description="DJ-1/PfpI" evidence="1">
    <location>
        <begin position="2"/>
        <end position="160"/>
    </location>
</feature>
<organism evidence="2 3">
    <name type="scientific">Streptomyces finlayi</name>
    <dbReference type="NCBI Taxonomy" id="67296"/>
    <lineage>
        <taxon>Bacteria</taxon>
        <taxon>Bacillati</taxon>
        <taxon>Actinomycetota</taxon>
        <taxon>Actinomycetes</taxon>
        <taxon>Kitasatosporales</taxon>
        <taxon>Streptomycetaceae</taxon>
        <taxon>Streptomyces</taxon>
    </lineage>
</organism>
<dbReference type="Gene3D" id="3.40.50.880">
    <property type="match status" value="1"/>
</dbReference>
<dbReference type="AlphaFoldDB" id="A0A919CDW1"/>
<gene>
    <name evidence="2" type="ORF">GCM10010334_70560</name>
</gene>
<proteinExistence type="predicted"/>
<dbReference type="InterPro" id="IPR002818">
    <property type="entry name" value="DJ-1/PfpI"/>
</dbReference>
<dbReference type="GO" id="GO:0006355">
    <property type="term" value="P:regulation of DNA-templated transcription"/>
    <property type="evidence" value="ECO:0007669"/>
    <property type="project" value="TreeGrafter"/>
</dbReference>
<evidence type="ECO:0000259" key="1">
    <source>
        <dbReference type="Pfam" id="PF01965"/>
    </source>
</evidence>
<dbReference type="Pfam" id="PF01965">
    <property type="entry name" value="DJ-1_PfpI"/>
    <property type="match status" value="1"/>
</dbReference>
<dbReference type="SUPFAM" id="SSF52317">
    <property type="entry name" value="Class I glutamine amidotransferase-like"/>
    <property type="match status" value="1"/>
</dbReference>
<keyword evidence="2" id="KW-0315">Glutamine amidotransferase</keyword>
<evidence type="ECO:0000313" key="2">
    <source>
        <dbReference type="EMBL" id="GHD12931.1"/>
    </source>
</evidence>
<reference evidence="2" key="1">
    <citation type="journal article" date="2014" name="Int. J. Syst. Evol. Microbiol.">
        <title>Complete genome sequence of Corynebacterium casei LMG S-19264T (=DSM 44701T), isolated from a smear-ripened cheese.</title>
        <authorList>
            <consortium name="US DOE Joint Genome Institute (JGI-PGF)"/>
            <person name="Walter F."/>
            <person name="Albersmeier A."/>
            <person name="Kalinowski J."/>
            <person name="Ruckert C."/>
        </authorList>
    </citation>
    <scope>NUCLEOTIDE SEQUENCE</scope>
    <source>
        <strain evidence="2">JCM 4637</strain>
    </source>
</reference>
<comment type="caution">
    <text evidence="2">The sequence shown here is derived from an EMBL/GenBank/DDBJ whole genome shotgun (WGS) entry which is preliminary data.</text>
</comment>
<dbReference type="PANTHER" id="PTHR43130:SF2">
    <property type="entry name" value="DJ-1_PFPI DOMAIN-CONTAINING PROTEIN"/>
    <property type="match status" value="1"/>
</dbReference>
<dbReference type="Proteomes" id="UP000638353">
    <property type="component" value="Unassembled WGS sequence"/>
</dbReference>
<dbReference type="InterPro" id="IPR052158">
    <property type="entry name" value="INH-QAR"/>
</dbReference>